<proteinExistence type="predicted"/>
<dbReference type="Proteomes" id="UP001190926">
    <property type="component" value="Unassembled WGS sequence"/>
</dbReference>
<feature type="region of interest" description="Disordered" evidence="1">
    <location>
        <begin position="76"/>
        <end position="95"/>
    </location>
</feature>
<feature type="compositionally biased region" description="Acidic residues" evidence="1">
    <location>
        <begin position="79"/>
        <end position="95"/>
    </location>
</feature>
<comment type="caution">
    <text evidence="2">The sequence shown here is derived from an EMBL/GenBank/DDBJ whole genome shotgun (WGS) entry which is preliminary data.</text>
</comment>
<reference evidence="2 3" key="1">
    <citation type="journal article" date="2021" name="Nat. Commun.">
        <title>Incipient diploidization of the medicinal plant Perilla within 10,000 years.</title>
        <authorList>
            <person name="Zhang Y."/>
            <person name="Shen Q."/>
            <person name="Leng L."/>
            <person name="Zhang D."/>
            <person name="Chen S."/>
            <person name="Shi Y."/>
            <person name="Ning Z."/>
            <person name="Chen S."/>
        </authorList>
    </citation>
    <scope>NUCLEOTIDE SEQUENCE [LARGE SCALE GENOMIC DNA]</scope>
    <source>
        <strain evidence="3">cv. PC099</strain>
    </source>
</reference>
<keyword evidence="3" id="KW-1185">Reference proteome</keyword>
<evidence type="ECO:0000256" key="1">
    <source>
        <dbReference type="SAM" id="MobiDB-lite"/>
    </source>
</evidence>
<gene>
    <name evidence="2" type="ORF">C2S53_018338</name>
</gene>
<name>A0AAD4JGZ0_PERFH</name>
<dbReference type="EMBL" id="SDAM02000057">
    <property type="protein sequence ID" value="KAH6833612.1"/>
    <property type="molecule type" value="Genomic_DNA"/>
</dbReference>
<sequence>MRILSILGDQTGYQTTGGGAGSGIEPQYDAEPAPNANVAEGTAFYDATSTDYASGGPIFHDAQNDNAAVDDNSVVERDDNNDDEADLNVQSEDEEEPFEIGFSNCTCHDFTTWIHREGGINELLSMLIPTNQHASFHNQVEPEVEDVRNWIIPVRPLDYTDSSVVCDLDHVIDEPLRKGSVFYTKEYLYVAVGLWHMKRKAEFKVPHSYGSHVEYTCKRNPSCTFKLRASWRGSYWIVHKFNMQHTCNFYLGSVGARNIRARAVAAYFAHKMCREEKIIKP</sequence>
<organism evidence="2 3">
    <name type="scientific">Perilla frutescens var. hirtella</name>
    <name type="common">Perilla citriodora</name>
    <name type="synonym">Perilla setoyensis</name>
    <dbReference type="NCBI Taxonomy" id="608512"/>
    <lineage>
        <taxon>Eukaryota</taxon>
        <taxon>Viridiplantae</taxon>
        <taxon>Streptophyta</taxon>
        <taxon>Embryophyta</taxon>
        <taxon>Tracheophyta</taxon>
        <taxon>Spermatophyta</taxon>
        <taxon>Magnoliopsida</taxon>
        <taxon>eudicotyledons</taxon>
        <taxon>Gunneridae</taxon>
        <taxon>Pentapetalae</taxon>
        <taxon>asterids</taxon>
        <taxon>lamiids</taxon>
        <taxon>Lamiales</taxon>
        <taxon>Lamiaceae</taxon>
        <taxon>Nepetoideae</taxon>
        <taxon>Elsholtzieae</taxon>
        <taxon>Perilla</taxon>
    </lineage>
</organism>
<evidence type="ECO:0008006" key="4">
    <source>
        <dbReference type="Google" id="ProtNLM"/>
    </source>
</evidence>
<evidence type="ECO:0000313" key="2">
    <source>
        <dbReference type="EMBL" id="KAH6833612.1"/>
    </source>
</evidence>
<protein>
    <recommendedName>
        <fullName evidence="4">Transposase MuDR plant domain-containing protein</fullName>
    </recommendedName>
</protein>
<evidence type="ECO:0000313" key="3">
    <source>
        <dbReference type="Proteomes" id="UP001190926"/>
    </source>
</evidence>
<dbReference type="AlphaFoldDB" id="A0AAD4JGZ0"/>
<accession>A0AAD4JGZ0</accession>